<dbReference type="EMBL" id="JAZDWU010000006">
    <property type="protein sequence ID" value="KAK9998437.1"/>
    <property type="molecule type" value="Genomic_DNA"/>
</dbReference>
<dbReference type="GO" id="GO:0071944">
    <property type="term" value="C:cell periphery"/>
    <property type="evidence" value="ECO:0007669"/>
    <property type="project" value="UniProtKB-ARBA"/>
</dbReference>
<feature type="domain" description="Phosphatidylinositol transfer protein N-terminal" evidence="1">
    <location>
        <begin position="2"/>
        <end position="246"/>
    </location>
</feature>
<dbReference type="Gene3D" id="3.30.530.20">
    <property type="match status" value="1"/>
</dbReference>
<dbReference type="InterPro" id="IPR023393">
    <property type="entry name" value="START-like_dom_sf"/>
</dbReference>
<organism evidence="2 3">
    <name type="scientific">Lithocarpus litseifolius</name>
    <dbReference type="NCBI Taxonomy" id="425828"/>
    <lineage>
        <taxon>Eukaryota</taxon>
        <taxon>Viridiplantae</taxon>
        <taxon>Streptophyta</taxon>
        <taxon>Embryophyta</taxon>
        <taxon>Tracheophyta</taxon>
        <taxon>Spermatophyta</taxon>
        <taxon>Magnoliopsida</taxon>
        <taxon>eudicotyledons</taxon>
        <taxon>Gunneridae</taxon>
        <taxon>Pentapetalae</taxon>
        <taxon>rosids</taxon>
        <taxon>fabids</taxon>
        <taxon>Fagales</taxon>
        <taxon>Fagaceae</taxon>
        <taxon>Lithocarpus</taxon>
    </lineage>
</organism>
<name>A0AAW2CLL4_9ROSI</name>
<dbReference type="Pfam" id="PF02121">
    <property type="entry name" value="IP_trans"/>
    <property type="match status" value="1"/>
</dbReference>
<dbReference type="GO" id="GO:0005737">
    <property type="term" value="C:cytoplasm"/>
    <property type="evidence" value="ECO:0007669"/>
    <property type="project" value="UniProtKB-ARBA"/>
</dbReference>
<evidence type="ECO:0000313" key="2">
    <source>
        <dbReference type="EMBL" id="KAK9998437.1"/>
    </source>
</evidence>
<gene>
    <name evidence="2" type="ORF">SO802_018040</name>
</gene>
<sequence length="287" mass="33244">MVLIKEFRIVMPISLEEYEIAQSYMVLKMQQENTTSTEGIEVLENRPFENDAYGKGHYTTKVYRLQSKAPTWLKKIAPAQALVMQEEAWNAYPKCKSVLKCPHFSKFQLTIESVHRADNGCSENVHGLSKEQLAARQVECIDISFPGKDGWSYLVGRCSVDFSNFKSGRTDRGPLLKGWQDSCKPVMTAYKLMTIDAPYWGFGRQLEQAMLAGERALFLESHRHCFAWIDKWYGMTLQQIYELEQRNDSMLDEYILVFVWGHISTNKGWIRSFCFLIAFIRDSRSLL</sequence>
<dbReference type="PANTHER" id="PTHR10658:SF11">
    <property type="entry name" value="VIBRATOR, ISOFORM B"/>
    <property type="match status" value="1"/>
</dbReference>
<dbReference type="GO" id="GO:0008526">
    <property type="term" value="F:phosphatidylinositol transfer activity"/>
    <property type="evidence" value="ECO:0007669"/>
    <property type="project" value="UniProtKB-ARBA"/>
</dbReference>
<dbReference type="PANTHER" id="PTHR10658">
    <property type="entry name" value="PHOSPHATIDYLINOSITOL TRANSFER PROTEIN"/>
    <property type="match status" value="1"/>
</dbReference>
<evidence type="ECO:0000313" key="3">
    <source>
        <dbReference type="Proteomes" id="UP001459277"/>
    </source>
</evidence>
<accession>A0AAW2CLL4</accession>
<dbReference type="SUPFAM" id="SSF55961">
    <property type="entry name" value="Bet v1-like"/>
    <property type="match status" value="1"/>
</dbReference>
<keyword evidence="3" id="KW-1185">Reference proteome</keyword>
<dbReference type="AlphaFoldDB" id="A0AAW2CLL4"/>
<comment type="caution">
    <text evidence="2">The sequence shown here is derived from an EMBL/GenBank/DDBJ whole genome shotgun (WGS) entry which is preliminary data.</text>
</comment>
<proteinExistence type="predicted"/>
<dbReference type="InterPro" id="IPR001666">
    <property type="entry name" value="PI_transfer"/>
</dbReference>
<dbReference type="FunFam" id="3.30.530.20:FF:000028">
    <property type="entry name" value="Phosphatidylinositol transfer protein 5"/>
    <property type="match status" value="1"/>
</dbReference>
<dbReference type="PRINTS" id="PR00391">
    <property type="entry name" value="PITRANSFER"/>
</dbReference>
<dbReference type="InterPro" id="IPR055261">
    <property type="entry name" value="PI_transfer_N"/>
</dbReference>
<reference evidence="2 3" key="1">
    <citation type="submission" date="2024-01" db="EMBL/GenBank/DDBJ databases">
        <title>A telomere-to-telomere, gap-free genome of sweet tea (Lithocarpus litseifolius).</title>
        <authorList>
            <person name="Zhou J."/>
        </authorList>
    </citation>
    <scope>NUCLEOTIDE SEQUENCE [LARGE SCALE GENOMIC DNA]</scope>
    <source>
        <strain evidence="2">Zhou-2022a</strain>
        <tissue evidence="2">Leaf</tissue>
    </source>
</reference>
<protein>
    <recommendedName>
        <fullName evidence="1">Phosphatidylinositol transfer protein N-terminal domain-containing protein</fullName>
    </recommendedName>
</protein>
<dbReference type="Proteomes" id="UP001459277">
    <property type="component" value="Unassembled WGS sequence"/>
</dbReference>
<evidence type="ECO:0000259" key="1">
    <source>
        <dbReference type="Pfam" id="PF02121"/>
    </source>
</evidence>